<proteinExistence type="predicted"/>
<organism evidence="4 5">
    <name type="scientific">Paenarthrobacter nicotinovorans</name>
    <name type="common">Arthrobacter nicotinovorans</name>
    <dbReference type="NCBI Taxonomy" id="29320"/>
    <lineage>
        <taxon>Bacteria</taxon>
        <taxon>Bacillati</taxon>
        <taxon>Actinomycetota</taxon>
        <taxon>Actinomycetes</taxon>
        <taxon>Micrococcales</taxon>
        <taxon>Micrococcaceae</taxon>
        <taxon>Paenarthrobacter</taxon>
    </lineage>
</organism>
<dbReference type="GO" id="GO:0016787">
    <property type="term" value="F:hydrolase activity"/>
    <property type="evidence" value="ECO:0007669"/>
    <property type="project" value="UniProtKB-KW"/>
</dbReference>
<dbReference type="InterPro" id="IPR023186">
    <property type="entry name" value="IUNH"/>
</dbReference>
<dbReference type="RefSeq" id="WP_026540510.1">
    <property type="nucleotide sequence ID" value="NZ_JAVDRC010000001.1"/>
</dbReference>
<dbReference type="PANTHER" id="PTHR12304">
    <property type="entry name" value="INOSINE-URIDINE PREFERRING NUCLEOSIDE HYDROLASE"/>
    <property type="match status" value="1"/>
</dbReference>
<name>A0ABV0GX60_PAENI</name>
<evidence type="ECO:0000259" key="3">
    <source>
        <dbReference type="Pfam" id="PF01156"/>
    </source>
</evidence>
<dbReference type="Gene3D" id="3.90.245.10">
    <property type="entry name" value="Ribonucleoside hydrolase-like"/>
    <property type="match status" value="1"/>
</dbReference>
<dbReference type="InterPro" id="IPR001910">
    <property type="entry name" value="Inosine/uridine_hydrolase_dom"/>
</dbReference>
<evidence type="ECO:0000256" key="2">
    <source>
        <dbReference type="ARBA" id="ARBA00023295"/>
    </source>
</evidence>
<evidence type="ECO:0000313" key="5">
    <source>
        <dbReference type="Proteomes" id="UP001448614"/>
    </source>
</evidence>
<dbReference type="Pfam" id="PF01156">
    <property type="entry name" value="IU_nuc_hydro"/>
    <property type="match status" value="1"/>
</dbReference>
<keyword evidence="1 4" id="KW-0378">Hydrolase</keyword>
<dbReference type="InterPro" id="IPR036452">
    <property type="entry name" value="Ribo_hydro-like"/>
</dbReference>
<protein>
    <submittedName>
        <fullName evidence="4">Nucleoside hydrolase</fullName>
    </submittedName>
</protein>
<dbReference type="PANTHER" id="PTHR12304:SF4">
    <property type="entry name" value="URIDINE NUCLEOSIDASE"/>
    <property type="match status" value="1"/>
</dbReference>
<gene>
    <name evidence="4" type="ORF">V3C41_19210</name>
</gene>
<evidence type="ECO:0000256" key="1">
    <source>
        <dbReference type="ARBA" id="ARBA00022801"/>
    </source>
</evidence>
<evidence type="ECO:0000313" key="4">
    <source>
        <dbReference type="EMBL" id="MEO3943205.1"/>
    </source>
</evidence>
<dbReference type="EMBL" id="JBBMFV010000004">
    <property type="protein sequence ID" value="MEO3943205.1"/>
    <property type="molecule type" value="Genomic_DNA"/>
</dbReference>
<reference evidence="4 5" key="1">
    <citation type="journal article" date="2024" name="Appl. Microbiol. Biotechnol.">
        <title>Biosynthetic gene clusters with biotechnological applications in novel Antarctic isolates from Actinomycetota.</title>
        <authorList>
            <person name="Bruna P."/>
            <person name="Nunez-Montero K."/>
            <person name="Contreras M.J."/>
            <person name="Leal K."/>
            <person name="Garcia M."/>
            <person name="Abanto M."/>
            <person name="Barrientos L."/>
        </authorList>
    </citation>
    <scope>NUCLEOTIDE SEQUENCE [LARGE SCALE GENOMIC DNA]</scope>
    <source>
        <strain evidence="4 5">Se16.17</strain>
    </source>
</reference>
<keyword evidence="5" id="KW-1185">Reference proteome</keyword>
<dbReference type="SUPFAM" id="SSF53590">
    <property type="entry name" value="Nucleoside hydrolase"/>
    <property type="match status" value="1"/>
</dbReference>
<accession>A0ABV0GX60</accession>
<keyword evidence="2" id="KW-0326">Glycosidase</keyword>
<feature type="domain" description="Inosine/uridine-preferring nucleoside hydrolase" evidence="3">
    <location>
        <begin position="80"/>
        <end position="209"/>
    </location>
</feature>
<comment type="caution">
    <text evidence="4">The sequence shown here is derived from an EMBL/GenBank/DDBJ whole genome shotgun (WGS) entry which is preliminary data.</text>
</comment>
<dbReference type="Proteomes" id="UP001448614">
    <property type="component" value="Unassembled WGS sequence"/>
</dbReference>
<sequence length="287" mass="30970">MPMINIAATSRVVLDNDWAGDPDGLVALAHHAMAPANRITAITSSLTNPMFGPPAGQAQAGVQLAQDLLDTLEQRNPATVQAGLDSTFTGRSRMNPAAQSIIDAVREEDELPLTLVCAGPLTNVADALLQEPEIASRFKLAWVGGSSQGLVDDEYNYFTDPMAAKFVFANQQLDIDQFPAEAYRPVVISVAELDEALRAGGRVGRWLWDHFHGLEVPDFIKFGPLWCLGDSAPLVVTGLGEVTSTFETTSTTPQRRMCQRVDGRLVVADFLASLRLQAARHSTSAAR</sequence>